<feature type="region of interest" description="Disordered" evidence="5">
    <location>
        <begin position="137"/>
        <end position="183"/>
    </location>
</feature>
<reference evidence="7" key="1">
    <citation type="submission" date="2022-04" db="EMBL/GenBank/DDBJ databases">
        <title>Roseomonas acroporae sp. nov., isolated from coral Acropora digitifera.</title>
        <authorList>
            <person name="Sun H."/>
        </authorList>
    </citation>
    <scope>NUCLEOTIDE SEQUENCE</scope>
    <source>
        <strain evidence="7">NAR14</strain>
    </source>
</reference>
<dbReference type="InterPro" id="IPR036909">
    <property type="entry name" value="Cyt_c-like_dom_sf"/>
</dbReference>
<comment type="caution">
    <text evidence="7">The sequence shown here is derived from an EMBL/GenBank/DDBJ whole genome shotgun (WGS) entry which is preliminary data.</text>
</comment>
<keyword evidence="8" id="KW-1185">Reference proteome</keyword>
<dbReference type="GO" id="GO:0046872">
    <property type="term" value="F:metal ion binding"/>
    <property type="evidence" value="ECO:0007669"/>
    <property type="project" value="UniProtKB-KW"/>
</dbReference>
<dbReference type="Proteomes" id="UP001139516">
    <property type="component" value="Unassembled WGS sequence"/>
</dbReference>
<feature type="compositionally biased region" description="Low complexity" evidence="5">
    <location>
        <begin position="172"/>
        <end position="183"/>
    </location>
</feature>
<keyword evidence="3 4" id="KW-0408">Iron</keyword>
<dbReference type="Gene3D" id="1.10.760.10">
    <property type="entry name" value="Cytochrome c-like domain"/>
    <property type="match status" value="1"/>
</dbReference>
<dbReference type="GO" id="GO:0020037">
    <property type="term" value="F:heme binding"/>
    <property type="evidence" value="ECO:0007669"/>
    <property type="project" value="InterPro"/>
</dbReference>
<evidence type="ECO:0000256" key="1">
    <source>
        <dbReference type="ARBA" id="ARBA00022617"/>
    </source>
</evidence>
<keyword evidence="2 4" id="KW-0479">Metal-binding</keyword>
<dbReference type="Pfam" id="PF00034">
    <property type="entry name" value="Cytochrom_C"/>
    <property type="match status" value="1"/>
</dbReference>
<sequence length="183" mass="19218">MSIGTIIPAMPRPRLRRFLPLPFLLLACDEPAPPAHLQIVGGNPARGRAAMLEHGCGACHVIPGVRNAVAWVGPPLTEWSRRGYVGGRLPNTPANLVRWLRDTQGISPGSAMPDLGLSEEEARDMAAYLFTLGAGRAPVQPAGMPTGPDEAGPRPEPRLRPGLRADAEAAHARPAGAPSAGTE</sequence>
<dbReference type="InterPro" id="IPR009056">
    <property type="entry name" value="Cyt_c-like_dom"/>
</dbReference>
<proteinExistence type="predicted"/>
<evidence type="ECO:0000256" key="5">
    <source>
        <dbReference type="SAM" id="MobiDB-lite"/>
    </source>
</evidence>
<evidence type="ECO:0000313" key="8">
    <source>
        <dbReference type="Proteomes" id="UP001139516"/>
    </source>
</evidence>
<evidence type="ECO:0000256" key="3">
    <source>
        <dbReference type="ARBA" id="ARBA00023004"/>
    </source>
</evidence>
<dbReference type="RefSeq" id="WP_248669559.1">
    <property type="nucleotide sequence ID" value="NZ_JALPRX010000127.1"/>
</dbReference>
<dbReference type="EMBL" id="JALPRX010000127">
    <property type="protein sequence ID" value="MCK8787508.1"/>
    <property type="molecule type" value="Genomic_DNA"/>
</dbReference>
<organism evidence="7 8">
    <name type="scientific">Roseomonas acroporae</name>
    <dbReference type="NCBI Taxonomy" id="2937791"/>
    <lineage>
        <taxon>Bacteria</taxon>
        <taxon>Pseudomonadati</taxon>
        <taxon>Pseudomonadota</taxon>
        <taxon>Alphaproteobacteria</taxon>
        <taxon>Acetobacterales</taxon>
        <taxon>Roseomonadaceae</taxon>
        <taxon>Roseomonas</taxon>
    </lineage>
</organism>
<dbReference type="AlphaFoldDB" id="A0A9X1YE83"/>
<feature type="domain" description="Cytochrome c" evidence="6">
    <location>
        <begin position="42"/>
        <end position="133"/>
    </location>
</feature>
<dbReference type="GO" id="GO:0009055">
    <property type="term" value="F:electron transfer activity"/>
    <property type="evidence" value="ECO:0007669"/>
    <property type="project" value="InterPro"/>
</dbReference>
<dbReference type="SUPFAM" id="SSF46626">
    <property type="entry name" value="Cytochrome c"/>
    <property type="match status" value="1"/>
</dbReference>
<evidence type="ECO:0000313" key="7">
    <source>
        <dbReference type="EMBL" id="MCK8787508.1"/>
    </source>
</evidence>
<name>A0A9X1YE83_9PROT</name>
<keyword evidence="1 4" id="KW-0349">Heme</keyword>
<feature type="compositionally biased region" description="Basic and acidic residues" evidence="5">
    <location>
        <begin position="151"/>
        <end position="171"/>
    </location>
</feature>
<dbReference type="PROSITE" id="PS51007">
    <property type="entry name" value="CYTC"/>
    <property type="match status" value="1"/>
</dbReference>
<protein>
    <submittedName>
        <fullName evidence="7">C-type cytochrome</fullName>
    </submittedName>
</protein>
<accession>A0A9X1YE83</accession>
<evidence type="ECO:0000259" key="6">
    <source>
        <dbReference type="PROSITE" id="PS51007"/>
    </source>
</evidence>
<gene>
    <name evidence="7" type="ORF">M0638_24355</name>
</gene>
<evidence type="ECO:0000256" key="4">
    <source>
        <dbReference type="PROSITE-ProRule" id="PRU00433"/>
    </source>
</evidence>
<evidence type="ECO:0000256" key="2">
    <source>
        <dbReference type="ARBA" id="ARBA00022723"/>
    </source>
</evidence>